<evidence type="ECO:0000313" key="3">
    <source>
        <dbReference type="Proteomes" id="UP000053477"/>
    </source>
</evidence>
<dbReference type="InterPro" id="IPR001810">
    <property type="entry name" value="F-box_dom"/>
</dbReference>
<dbReference type="SUPFAM" id="SSF52047">
    <property type="entry name" value="RNI-like"/>
    <property type="match status" value="1"/>
</dbReference>
<dbReference type="InterPro" id="IPR036047">
    <property type="entry name" value="F-box-like_dom_sf"/>
</dbReference>
<dbReference type="STRING" id="27342.A0A0H2RRK5"/>
<dbReference type="PANTHER" id="PTHR16134:SF119">
    <property type="entry name" value="AT02038P-RELATED"/>
    <property type="match status" value="1"/>
</dbReference>
<gene>
    <name evidence="2" type="ORF">SCHPADRAFT_927964</name>
</gene>
<dbReference type="CDD" id="cd09917">
    <property type="entry name" value="F-box_SF"/>
    <property type="match status" value="1"/>
</dbReference>
<sequence length="564" mass="64343">MCGDWKDLSHDILKQIFASCDRDDLTRCARTCKNWSDTALDDIWSELRIEDLEHLFAILVPMQPLQDSELEHVQKSDVLTRLKPTRRITQQDWRRFLPYASRVRLVDGFYDEELESYRMLSETALADIMMTSPSLGTIFPRLRDLIFEGDIIADYPWLKFFIAFLHEGLQELYIQITEFAPDEALNLLEEAVWRSPNITDLSITSIFFEQGDNIVASIASSLSTMHKLTQFKTGSCLLGPQILSTLDQLPNLRKVQFYEDTYRQGHVPNGVLPQSILPDPFPQLVDLMLQCSLSELCRYLSLGSDIAPSLLILDIDVVSGFKPSTLQDTLDKIAEAFPLLEFLEITRREDFIAFEGTAEDLEGAASPLMHSNLVPLTSMRALKTFYLRCDGVVSMTNSELCQLLSQCPSLRRLDLNHEPMVLSPTDLTINVLPMLAQACPQLENLALYVNTEVERLDPASFDTFKNLQEINFGISVVEDKYLITKLLTQFLPQSCKLVSKALFTPKEEEFFVNDAELLESRGARRKEWGQIAEWIPVMLDVRREAYERALANPEEVSSLLKVIH</sequence>
<keyword evidence="3" id="KW-1185">Reference proteome</keyword>
<dbReference type="AlphaFoldDB" id="A0A0H2RRK5"/>
<proteinExistence type="predicted"/>
<dbReference type="SUPFAM" id="SSF81383">
    <property type="entry name" value="F-box domain"/>
    <property type="match status" value="1"/>
</dbReference>
<organism evidence="2 3">
    <name type="scientific">Schizopora paradoxa</name>
    <dbReference type="NCBI Taxonomy" id="27342"/>
    <lineage>
        <taxon>Eukaryota</taxon>
        <taxon>Fungi</taxon>
        <taxon>Dikarya</taxon>
        <taxon>Basidiomycota</taxon>
        <taxon>Agaricomycotina</taxon>
        <taxon>Agaricomycetes</taxon>
        <taxon>Hymenochaetales</taxon>
        <taxon>Schizoporaceae</taxon>
        <taxon>Schizopora</taxon>
    </lineage>
</organism>
<name>A0A0H2RRK5_9AGAM</name>
<accession>A0A0H2RRK5</accession>
<dbReference type="OrthoDB" id="2447803at2759"/>
<feature type="domain" description="F-box" evidence="1">
    <location>
        <begin position="10"/>
        <end position="48"/>
    </location>
</feature>
<dbReference type="Gene3D" id="1.20.1280.50">
    <property type="match status" value="1"/>
</dbReference>
<dbReference type="EMBL" id="KQ085946">
    <property type="protein sequence ID" value="KLO14237.1"/>
    <property type="molecule type" value="Genomic_DNA"/>
</dbReference>
<dbReference type="PANTHER" id="PTHR16134">
    <property type="entry name" value="F-BOX/TPR REPEAT PROTEIN POF3"/>
    <property type="match status" value="1"/>
</dbReference>
<dbReference type="Pfam" id="PF12937">
    <property type="entry name" value="F-box-like"/>
    <property type="match status" value="1"/>
</dbReference>
<reference evidence="2 3" key="1">
    <citation type="submission" date="2015-04" db="EMBL/GenBank/DDBJ databases">
        <title>Complete genome sequence of Schizopora paradoxa KUC8140, a cosmopolitan wood degrader in East Asia.</title>
        <authorList>
            <consortium name="DOE Joint Genome Institute"/>
            <person name="Min B."/>
            <person name="Park H."/>
            <person name="Jang Y."/>
            <person name="Kim J.-J."/>
            <person name="Kim K.H."/>
            <person name="Pangilinan J."/>
            <person name="Lipzen A."/>
            <person name="Riley R."/>
            <person name="Grigoriev I.V."/>
            <person name="Spatafora J.W."/>
            <person name="Choi I.-G."/>
        </authorList>
    </citation>
    <scope>NUCLEOTIDE SEQUENCE [LARGE SCALE GENOMIC DNA]</scope>
    <source>
        <strain evidence="2 3">KUC8140</strain>
    </source>
</reference>
<dbReference type="Gene3D" id="3.80.10.10">
    <property type="entry name" value="Ribonuclease Inhibitor"/>
    <property type="match status" value="1"/>
</dbReference>
<dbReference type="InParanoid" id="A0A0H2RRK5"/>
<evidence type="ECO:0000259" key="1">
    <source>
        <dbReference type="Pfam" id="PF12937"/>
    </source>
</evidence>
<dbReference type="InterPro" id="IPR032675">
    <property type="entry name" value="LRR_dom_sf"/>
</dbReference>
<protein>
    <recommendedName>
        <fullName evidence="1">F-box domain-containing protein</fullName>
    </recommendedName>
</protein>
<dbReference type="Proteomes" id="UP000053477">
    <property type="component" value="Unassembled WGS sequence"/>
</dbReference>
<evidence type="ECO:0000313" key="2">
    <source>
        <dbReference type="EMBL" id="KLO14237.1"/>
    </source>
</evidence>